<keyword evidence="1" id="KW-0472">Membrane</keyword>
<protein>
    <submittedName>
        <fullName evidence="2">Uncharacterized protein</fullName>
    </submittedName>
</protein>
<evidence type="ECO:0000256" key="1">
    <source>
        <dbReference type="SAM" id="Phobius"/>
    </source>
</evidence>
<feature type="transmembrane region" description="Helical" evidence="1">
    <location>
        <begin position="34"/>
        <end position="50"/>
    </location>
</feature>
<reference evidence="2" key="1">
    <citation type="submission" date="2024-05" db="EMBL/GenBank/DDBJ databases">
        <authorList>
            <person name="Mugo M.M."/>
            <person name="Musyoki A.M."/>
            <person name="Makumi A.M."/>
            <person name="Mutai I."/>
            <person name="Drechsel O."/>
            <person name="Kering K.K."/>
            <person name="Muturi P."/>
            <person name="Mbae C.K."/>
            <person name="Kariuki S.M."/>
        </authorList>
    </citation>
    <scope>NUCLEOTIDE SEQUENCE</scope>
</reference>
<organism evidence="2">
    <name type="scientific">Salmonella phage vB_SEnST11_KE23</name>
    <dbReference type="NCBI Taxonomy" id="3161174"/>
    <lineage>
        <taxon>Viruses</taxon>
        <taxon>Duplodnaviria</taxon>
        <taxon>Heunggongvirae</taxon>
        <taxon>Uroviricota</taxon>
        <taxon>Caudoviricetes</taxon>
        <taxon>Vequintavirinae</taxon>
        <taxon>Seunavirus</taxon>
    </lineage>
</organism>
<name>A0AAU8GF85_9CAUD</name>
<sequence>MDSMKNFLLFCVCIVPYLVILSITQWMFWEQVSGAYALGLLAGIYIIRKARKRDPINNCK</sequence>
<evidence type="ECO:0000313" key="2">
    <source>
        <dbReference type="EMBL" id="XCH40507.1"/>
    </source>
</evidence>
<feature type="transmembrane region" description="Helical" evidence="1">
    <location>
        <begin position="7"/>
        <end position="28"/>
    </location>
</feature>
<keyword evidence="1" id="KW-0812">Transmembrane</keyword>
<keyword evidence="1" id="KW-1133">Transmembrane helix</keyword>
<gene>
    <name evidence="2" type="ORF">YRYPWZST_CDS0106</name>
</gene>
<accession>A0AAU8GF85</accession>
<dbReference type="EMBL" id="PP856722">
    <property type="protein sequence ID" value="XCH40507.1"/>
    <property type="molecule type" value="Genomic_DNA"/>
</dbReference>
<proteinExistence type="predicted"/>